<dbReference type="InterPro" id="IPR005839">
    <property type="entry name" value="Methylthiotransferase"/>
</dbReference>
<sequence>MRQRKVFIKTFGCQMNEYDSERMLALVGEKYKPCETPEEADLILVNTCSVRAKAEAKVYSFVGRFKHLKKKKSDLVIGVTGCVAQQEGERIVKRLPHVDLVLGPQNIYRLPEALEKILQGQGPVVLTEMRKDFKPPLVLAGPDGSRPVKAQVTIMQGCDNFCSYCVVPYVRGREVSRPPEDILREIECLVSQGVREVTLLGQNVNSYGKKERGYPTFAELIRLIAEIPELWRIRFTTSHPKDLEEDLMRAFSEVEKLCEHLHLPVQSGSSRILKLMNRGYTREEYLEKVKKLREICPEIALTTDIIVGFPGETEEDFKATLSLLEEVRFDEIFSFKYSDRPYARAREFSDKVPEEVKAERLTRVHELQARITEEINRSYIGQKVEVLVEGPSETRPELFTGRTRSNHVVNFLAPEGLDLKGALVYVLIKDAGKHSLRGEYLDTIKGP</sequence>
<dbReference type="PROSITE" id="PS50926">
    <property type="entry name" value="TRAM"/>
    <property type="match status" value="1"/>
</dbReference>
<dbReference type="CDD" id="cd01335">
    <property type="entry name" value="Radical_SAM"/>
    <property type="match status" value="1"/>
</dbReference>
<dbReference type="Pfam" id="PF04055">
    <property type="entry name" value="Radical_SAM"/>
    <property type="match status" value="1"/>
</dbReference>
<protein>
    <recommendedName>
        <fullName evidence="10 13">tRNA-2-methylthio-N(6)-dimethylallyladenosine synthase</fullName>
        <ecNumber evidence="9 13">2.8.4.3</ecNumber>
    </recommendedName>
    <alternativeName>
        <fullName evidence="12 13">(Dimethylallyl)adenosine tRNA methylthiotransferase MiaB</fullName>
    </alternativeName>
    <alternativeName>
        <fullName evidence="11 13">tRNA-i(6)A37 methylthiotransferase</fullName>
    </alternativeName>
</protein>
<feature type="binding site" evidence="13">
    <location>
        <position position="82"/>
    </location>
    <ligand>
        <name>[4Fe-4S] cluster</name>
        <dbReference type="ChEBI" id="CHEBI:49883"/>
        <label>1</label>
    </ligand>
</feature>
<comment type="catalytic activity">
    <reaction evidence="13">
        <text>N(6)-dimethylallyladenosine(37) in tRNA + (sulfur carrier)-SH + AH2 + 2 S-adenosyl-L-methionine = 2-methylsulfanyl-N(6)-dimethylallyladenosine(37) in tRNA + (sulfur carrier)-H + 5'-deoxyadenosine + L-methionine + A + S-adenosyl-L-homocysteine + 2 H(+)</text>
        <dbReference type="Rhea" id="RHEA:37067"/>
        <dbReference type="Rhea" id="RHEA-COMP:10375"/>
        <dbReference type="Rhea" id="RHEA-COMP:10376"/>
        <dbReference type="Rhea" id="RHEA-COMP:14737"/>
        <dbReference type="Rhea" id="RHEA-COMP:14739"/>
        <dbReference type="ChEBI" id="CHEBI:13193"/>
        <dbReference type="ChEBI" id="CHEBI:15378"/>
        <dbReference type="ChEBI" id="CHEBI:17319"/>
        <dbReference type="ChEBI" id="CHEBI:17499"/>
        <dbReference type="ChEBI" id="CHEBI:29917"/>
        <dbReference type="ChEBI" id="CHEBI:57844"/>
        <dbReference type="ChEBI" id="CHEBI:57856"/>
        <dbReference type="ChEBI" id="CHEBI:59789"/>
        <dbReference type="ChEBI" id="CHEBI:64428"/>
        <dbReference type="ChEBI" id="CHEBI:74415"/>
        <dbReference type="ChEBI" id="CHEBI:74417"/>
        <dbReference type="EC" id="2.8.4.3"/>
    </reaction>
</comment>
<dbReference type="NCBIfam" id="TIGR00089">
    <property type="entry name" value="MiaB/RimO family radical SAM methylthiotransferase"/>
    <property type="match status" value="1"/>
</dbReference>
<evidence type="ECO:0000256" key="2">
    <source>
        <dbReference type="ARBA" id="ARBA00022485"/>
    </source>
</evidence>
<feature type="binding site" evidence="13">
    <location>
        <position position="162"/>
    </location>
    <ligand>
        <name>[4Fe-4S] cluster</name>
        <dbReference type="ChEBI" id="CHEBI:49883"/>
        <label>2</label>
        <note>4Fe-4S-S-AdoMet</note>
    </ligand>
</feature>
<keyword evidence="18" id="KW-1185">Reference proteome</keyword>
<dbReference type="InterPro" id="IPR023404">
    <property type="entry name" value="rSAM_horseshoe"/>
</dbReference>
<dbReference type="InterPro" id="IPR013848">
    <property type="entry name" value="Methylthiotransferase_N"/>
</dbReference>
<feature type="binding site" evidence="13">
    <location>
        <position position="48"/>
    </location>
    <ligand>
        <name>[4Fe-4S] cluster</name>
        <dbReference type="ChEBI" id="CHEBI:49883"/>
        <label>1</label>
    </ligand>
</feature>
<keyword evidence="7 13" id="KW-0408">Iron</keyword>
<dbReference type="SFLD" id="SFLDG01061">
    <property type="entry name" value="methylthiotransferase"/>
    <property type="match status" value="1"/>
</dbReference>
<dbReference type="PROSITE" id="PS01278">
    <property type="entry name" value="MTTASE_RADICAL"/>
    <property type="match status" value="1"/>
</dbReference>
<keyword evidence="3 13" id="KW-0963">Cytoplasm</keyword>
<evidence type="ECO:0000256" key="7">
    <source>
        <dbReference type="ARBA" id="ARBA00023004"/>
    </source>
</evidence>
<evidence type="ECO:0000259" key="15">
    <source>
        <dbReference type="PROSITE" id="PS51449"/>
    </source>
</evidence>
<dbReference type="Gene3D" id="3.80.30.20">
    <property type="entry name" value="tm_1862 like domain"/>
    <property type="match status" value="1"/>
</dbReference>
<organism evidence="17 18">
    <name type="scientific">Thermosulfurimonas dismutans</name>
    <dbReference type="NCBI Taxonomy" id="999894"/>
    <lineage>
        <taxon>Bacteria</taxon>
        <taxon>Pseudomonadati</taxon>
        <taxon>Thermodesulfobacteriota</taxon>
        <taxon>Thermodesulfobacteria</taxon>
        <taxon>Thermodesulfobacteriales</taxon>
        <taxon>Thermodesulfobacteriaceae</taxon>
        <taxon>Thermosulfurimonas</taxon>
    </lineage>
</organism>
<gene>
    <name evidence="13" type="primary">miaB</name>
    <name evidence="17" type="ORF">TDIS_0569</name>
</gene>
<dbReference type="GO" id="GO:0035597">
    <property type="term" value="F:tRNA-2-methylthio-N(6)-dimethylallyladenosine(37) synthase activity"/>
    <property type="evidence" value="ECO:0007669"/>
    <property type="project" value="UniProtKB-EC"/>
</dbReference>
<accession>A0A179D6W7</accession>
<evidence type="ECO:0000256" key="8">
    <source>
        <dbReference type="ARBA" id="ARBA00023014"/>
    </source>
</evidence>
<feature type="domain" description="Radical SAM core" evidence="16">
    <location>
        <begin position="144"/>
        <end position="374"/>
    </location>
</feature>
<dbReference type="NCBIfam" id="TIGR01574">
    <property type="entry name" value="miaB-methiolase"/>
    <property type="match status" value="1"/>
</dbReference>
<proteinExistence type="inferred from homology"/>
<dbReference type="InterPro" id="IPR020612">
    <property type="entry name" value="Methylthiotransferase_CS"/>
</dbReference>
<evidence type="ECO:0000313" key="18">
    <source>
        <dbReference type="Proteomes" id="UP000078390"/>
    </source>
</evidence>
<evidence type="ECO:0000256" key="1">
    <source>
        <dbReference type="ARBA" id="ARBA00003234"/>
    </source>
</evidence>
<comment type="cofactor">
    <cofactor evidence="13">
        <name>[4Fe-4S] cluster</name>
        <dbReference type="ChEBI" id="CHEBI:49883"/>
    </cofactor>
    <text evidence="13">Binds 2 [4Fe-4S] clusters. One cluster is coordinated with 3 cysteines and an exchangeable S-adenosyl-L-methionine.</text>
</comment>
<evidence type="ECO:0000256" key="10">
    <source>
        <dbReference type="ARBA" id="ARBA00068570"/>
    </source>
</evidence>
<feature type="domain" description="MTTase N-terminal" evidence="15">
    <location>
        <begin position="4"/>
        <end position="119"/>
    </location>
</feature>
<dbReference type="GO" id="GO:0051539">
    <property type="term" value="F:4 iron, 4 sulfur cluster binding"/>
    <property type="evidence" value="ECO:0007669"/>
    <property type="project" value="UniProtKB-UniRule"/>
</dbReference>
<dbReference type="InterPro" id="IPR038135">
    <property type="entry name" value="Methylthiotransferase_N_sf"/>
</dbReference>
<dbReference type="EC" id="2.8.4.3" evidence="9 13"/>
<name>A0A179D6W7_9BACT</name>
<feature type="binding site" evidence="13">
    <location>
        <position position="13"/>
    </location>
    <ligand>
        <name>[4Fe-4S] cluster</name>
        <dbReference type="ChEBI" id="CHEBI:49883"/>
        <label>1</label>
    </ligand>
</feature>
<dbReference type="SFLD" id="SFLDS00029">
    <property type="entry name" value="Radical_SAM"/>
    <property type="match status" value="1"/>
</dbReference>
<keyword evidence="5 13" id="KW-0949">S-adenosyl-L-methionine</keyword>
<comment type="similarity">
    <text evidence="13">Belongs to the methylthiotransferase family. MiaB subfamily.</text>
</comment>
<dbReference type="Pfam" id="PF00919">
    <property type="entry name" value="UPF0004"/>
    <property type="match status" value="1"/>
</dbReference>
<dbReference type="SUPFAM" id="SSF102114">
    <property type="entry name" value="Radical SAM enzymes"/>
    <property type="match status" value="1"/>
</dbReference>
<dbReference type="FunFam" id="3.80.30.20:FF:000001">
    <property type="entry name" value="tRNA-2-methylthio-N(6)-dimethylallyladenosine synthase 2"/>
    <property type="match status" value="1"/>
</dbReference>
<comment type="caution">
    <text evidence="17">The sequence shown here is derived from an EMBL/GenBank/DDBJ whole genome shotgun (WGS) entry which is preliminary data.</text>
</comment>
<feature type="binding site" evidence="13">
    <location>
        <position position="158"/>
    </location>
    <ligand>
        <name>[4Fe-4S] cluster</name>
        <dbReference type="ChEBI" id="CHEBI:49883"/>
        <label>2</label>
        <note>4Fe-4S-S-AdoMet</note>
    </ligand>
</feature>
<reference evidence="17 18" key="1">
    <citation type="submission" date="2016-04" db="EMBL/GenBank/DDBJ databases">
        <title>Genome analysis of Thermosulfurimonas dismutans, the first thermophilic sulfur-disproportionating bacterium of the phylum Thermodesulfobacteria.</title>
        <authorList>
            <person name="Mardanov A.V."/>
            <person name="Beletsky A.V."/>
            <person name="Kadnikov V.V."/>
            <person name="Slobodkin A.I."/>
            <person name="Ravin N.V."/>
        </authorList>
    </citation>
    <scope>NUCLEOTIDE SEQUENCE [LARGE SCALE GENOMIC DNA]</scope>
    <source>
        <strain evidence="17 18">S95</strain>
    </source>
</reference>
<evidence type="ECO:0000256" key="6">
    <source>
        <dbReference type="ARBA" id="ARBA00022723"/>
    </source>
</evidence>
<dbReference type="GO" id="GO:0005829">
    <property type="term" value="C:cytosol"/>
    <property type="evidence" value="ECO:0007669"/>
    <property type="project" value="TreeGrafter"/>
</dbReference>
<feature type="binding site" evidence="13">
    <location>
        <position position="165"/>
    </location>
    <ligand>
        <name>[4Fe-4S] cluster</name>
        <dbReference type="ChEBI" id="CHEBI:49883"/>
        <label>2</label>
        <note>4Fe-4S-S-AdoMet</note>
    </ligand>
</feature>
<dbReference type="PANTHER" id="PTHR43020:SF2">
    <property type="entry name" value="MITOCHONDRIAL TRNA METHYLTHIOTRANSFERASE CDK5RAP1"/>
    <property type="match status" value="1"/>
</dbReference>
<dbReference type="InterPro" id="IPR007197">
    <property type="entry name" value="rSAM"/>
</dbReference>
<evidence type="ECO:0000256" key="3">
    <source>
        <dbReference type="ARBA" id="ARBA00022490"/>
    </source>
</evidence>
<evidence type="ECO:0000256" key="11">
    <source>
        <dbReference type="ARBA" id="ARBA00080698"/>
    </source>
</evidence>
<dbReference type="GO" id="GO:0046872">
    <property type="term" value="F:metal ion binding"/>
    <property type="evidence" value="ECO:0007669"/>
    <property type="project" value="UniProtKB-KW"/>
</dbReference>
<dbReference type="InterPro" id="IPR006638">
    <property type="entry name" value="Elp3/MiaA/NifB-like_rSAM"/>
</dbReference>
<evidence type="ECO:0000256" key="13">
    <source>
        <dbReference type="HAMAP-Rule" id="MF_01864"/>
    </source>
</evidence>
<dbReference type="RefSeq" id="WP_068669094.1">
    <property type="nucleotide sequence ID" value="NZ_LWLG01000002.1"/>
</dbReference>
<dbReference type="Proteomes" id="UP000078390">
    <property type="component" value="Unassembled WGS sequence"/>
</dbReference>
<keyword evidence="6 13" id="KW-0479">Metal-binding</keyword>
<dbReference type="EMBL" id="LWLG01000002">
    <property type="protein sequence ID" value="OAQ21348.1"/>
    <property type="molecule type" value="Genomic_DNA"/>
</dbReference>
<dbReference type="PROSITE" id="PS51449">
    <property type="entry name" value="MTTASE_N"/>
    <property type="match status" value="1"/>
</dbReference>
<keyword evidence="4 13" id="KW-0808">Transferase</keyword>
<dbReference type="STRING" id="999894.TDIS_0569"/>
<dbReference type="InterPro" id="IPR006463">
    <property type="entry name" value="MiaB_methiolase"/>
</dbReference>
<dbReference type="SFLD" id="SFLDF00273">
    <property type="entry name" value="(dimethylallyl)adenosine_tRNA"/>
    <property type="match status" value="1"/>
</dbReference>
<evidence type="ECO:0000256" key="12">
    <source>
        <dbReference type="ARBA" id="ARBA00081141"/>
    </source>
</evidence>
<dbReference type="SFLD" id="SFLDG01082">
    <property type="entry name" value="B12-binding_domain_containing"/>
    <property type="match status" value="1"/>
</dbReference>
<evidence type="ECO:0000259" key="16">
    <source>
        <dbReference type="PROSITE" id="PS51918"/>
    </source>
</evidence>
<dbReference type="PANTHER" id="PTHR43020">
    <property type="entry name" value="CDK5 REGULATORY SUBUNIT-ASSOCIATED PROTEIN 1"/>
    <property type="match status" value="1"/>
</dbReference>
<feature type="domain" description="TRAM" evidence="14">
    <location>
        <begin position="377"/>
        <end position="442"/>
    </location>
</feature>
<comment type="subunit">
    <text evidence="13">Monomer.</text>
</comment>
<dbReference type="FunFam" id="3.40.50.12160:FF:000003">
    <property type="entry name" value="CDK5 regulatory subunit-associated protein 1"/>
    <property type="match status" value="1"/>
</dbReference>
<evidence type="ECO:0000256" key="5">
    <source>
        <dbReference type="ARBA" id="ARBA00022691"/>
    </source>
</evidence>
<keyword evidence="8 13" id="KW-0411">Iron-sulfur</keyword>
<dbReference type="PATRIC" id="fig|999894.6.peg.569"/>
<keyword evidence="13" id="KW-0819">tRNA processing</keyword>
<dbReference type="AlphaFoldDB" id="A0A179D6W7"/>
<dbReference type="InterPro" id="IPR058240">
    <property type="entry name" value="rSAM_sf"/>
</dbReference>
<dbReference type="HAMAP" id="MF_01864">
    <property type="entry name" value="tRNA_metthiotr_MiaB"/>
    <property type="match status" value="1"/>
</dbReference>
<keyword evidence="2 13" id="KW-0004">4Fe-4S</keyword>
<dbReference type="SMART" id="SM00729">
    <property type="entry name" value="Elp3"/>
    <property type="match status" value="1"/>
</dbReference>
<evidence type="ECO:0000256" key="9">
    <source>
        <dbReference type="ARBA" id="ARBA00033765"/>
    </source>
</evidence>
<dbReference type="InterPro" id="IPR002792">
    <property type="entry name" value="TRAM_dom"/>
</dbReference>
<evidence type="ECO:0000259" key="14">
    <source>
        <dbReference type="PROSITE" id="PS50926"/>
    </source>
</evidence>
<evidence type="ECO:0000256" key="4">
    <source>
        <dbReference type="ARBA" id="ARBA00022679"/>
    </source>
</evidence>
<dbReference type="Gene3D" id="3.40.50.12160">
    <property type="entry name" value="Methylthiotransferase, N-terminal domain"/>
    <property type="match status" value="1"/>
</dbReference>
<dbReference type="PROSITE" id="PS51918">
    <property type="entry name" value="RADICAL_SAM"/>
    <property type="match status" value="1"/>
</dbReference>
<comment type="subcellular location">
    <subcellularLocation>
        <location evidence="13">Cytoplasm</location>
    </subcellularLocation>
</comment>
<dbReference type="OrthoDB" id="9805215at2"/>
<evidence type="ECO:0000313" key="17">
    <source>
        <dbReference type="EMBL" id="OAQ21348.1"/>
    </source>
</evidence>
<comment type="function">
    <text evidence="1 13">Catalyzes the methylthiolation of N6-(dimethylallyl)adenosine (i(6)A), leading to the formation of 2-methylthio-N6-(dimethylallyl)adenosine (ms(2)i(6)A) at position 37 in tRNAs that read codons beginning with uridine.</text>
</comment>
<dbReference type="Pfam" id="PF01938">
    <property type="entry name" value="TRAM"/>
    <property type="match status" value="1"/>
</dbReference>